<dbReference type="Pfam" id="PF01758">
    <property type="entry name" value="SBF"/>
    <property type="match status" value="1"/>
</dbReference>
<evidence type="ECO:0000256" key="1">
    <source>
        <dbReference type="ARBA" id="ARBA00004141"/>
    </source>
</evidence>
<reference evidence="6 7" key="1">
    <citation type="journal article" date="2012" name="J. Bacteriol.">
        <title>Draft genome sequence of Streptomyces globisporus C-1027, which produces an antitumor antibiotic consisting of a nine-membered enediyne with a chromoprotein.</title>
        <authorList>
            <person name="Wang L."/>
            <person name="Wang S."/>
            <person name="He Q."/>
            <person name="Yu T."/>
            <person name="Li Q."/>
            <person name="Hong B."/>
        </authorList>
    </citation>
    <scope>NUCLEOTIDE SEQUENCE [LARGE SCALE GENOMIC DNA]</scope>
    <source>
        <strain evidence="6 7">C-1027</strain>
    </source>
</reference>
<dbReference type="GeneID" id="27781284"/>
<dbReference type="STRING" id="1172567.WQO_03110"/>
<evidence type="ECO:0000256" key="4">
    <source>
        <dbReference type="ARBA" id="ARBA00023136"/>
    </source>
</evidence>
<comment type="subcellular location">
    <subcellularLocation>
        <location evidence="1">Membrane</location>
        <topology evidence="1">Multi-pass membrane protein</topology>
    </subcellularLocation>
</comment>
<organism evidence="6 7">
    <name type="scientific">Streptomyces globisporus C-1027</name>
    <dbReference type="NCBI Taxonomy" id="1172567"/>
    <lineage>
        <taxon>Bacteria</taxon>
        <taxon>Bacillati</taxon>
        <taxon>Actinomycetota</taxon>
        <taxon>Actinomycetes</taxon>
        <taxon>Kitasatosporales</taxon>
        <taxon>Streptomycetaceae</taxon>
        <taxon>Streptomyces</taxon>
    </lineage>
</organism>
<accession>A0A0U2SQB8</accession>
<dbReference type="PANTHER" id="PTHR10361:SF24">
    <property type="entry name" value="P3 PROTEIN"/>
    <property type="match status" value="1"/>
</dbReference>
<evidence type="ECO:0000313" key="7">
    <source>
        <dbReference type="Proteomes" id="UP000064183"/>
    </source>
</evidence>
<dbReference type="InterPro" id="IPR004710">
    <property type="entry name" value="Bilac:Na_transpt"/>
</dbReference>
<feature type="transmembrane region" description="Helical" evidence="5">
    <location>
        <begin position="259"/>
        <end position="280"/>
    </location>
</feature>
<keyword evidence="4 5" id="KW-0472">Membrane</keyword>
<dbReference type="Gene3D" id="1.20.1530.20">
    <property type="match status" value="1"/>
</dbReference>
<evidence type="ECO:0000256" key="2">
    <source>
        <dbReference type="ARBA" id="ARBA00022692"/>
    </source>
</evidence>
<keyword evidence="2 5" id="KW-0812">Transmembrane</keyword>
<dbReference type="KEGG" id="sgb:WQO_03110"/>
<dbReference type="PANTHER" id="PTHR10361">
    <property type="entry name" value="SODIUM-BILE ACID COTRANSPORTER"/>
    <property type="match status" value="1"/>
</dbReference>
<name>A0A0U2SQB8_STRGL</name>
<feature type="transmembrane region" description="Helical" evidence="5">
    <location>
        <begin position="202"/>
        <end position="220"/>
    </location>
</feature>
<dbReference type="EMBL" id="CP013738">
    <property type="protein sequence ID" value="ALU92432.1"/>
    <property type="molecule type" value="Genomic_DNA"/>
</dbReference>
<sequence>MDSPLATVMLPLALAVIMFGLGLSLTADDFRRVRRHPRAVVVALACQALLLPAVCFGLVVAFGLSPELAVGMMLLAASPGGTTANLFSHLFGGDVALNVTLTAINAVVAIVTLPVITNVALLHFEPGTGQYGLGLQFDKVLQVFALVLVPVVIGLAVRRNSEAFALRMDRPVRLLSVVVLIAVIIGAVLAERSNIGGYLADAGPVALLFCVLSLATGYFVPRLARVGKRQAIACSMEIGVHNSAVAMTLAISVLGSVSLAVPAAVYGVLAYPVAALAGLLMTRVGTRLPAEESARTA</sequence>
<feature type="transmembrane region" description="Helical" evidence="5">
    <location>
        <begin position="172"/>
        <end position="190"/>
    </location>
</feature>
<protein>
    <submittedName>
        <fullName evidence="6">Bile acid:sodium symporter</fullName>
    </submittedName>
</protein>
<dbReference type="GO" id="GO:0016020">
    <property type="term" value="C:membrane"/>
    <property type="evidence" value="ECO:0007669"/>
    <property type="project" value="UniProtKB-SubCell"/>
</dbReference>
<proteinExistence type="predicted"/>
<feature type="transmembrane region" description="Helical" evidence="5">
    <location>
        <begin position="99"/>
        <end position="121"/>
    </location>
</feature>
<feature type="transmembrane region" description="Helical" evidence="5">
    <location>
        <begin position="232"/>
        <end position="253"/>
    </location>
</feature>
<dbReference type="InterPro" id="IPR038770">
    <property type="entry name" value="Na+/solute_symporter_sf"/>
</dbReference>
<evidence type="ECO:0000256" key="5">
    <source>
        <dbReference type="SAM" id="Phobius"/>
    </source>
</evidence>
<feature type="transmembrane region" description="Helical" evidence="5">
    <location>
        <begin position="68"/>
        <end position="87"/>
    </location>
</feature>
<feature type="transmembrane region" description="Helical" evidence="5">
    <location>
        <begin position="6"/>
        <end position="27"/>
    </location>
</feature>
<dbReference type="InterPro" id="IPR002657">
    <property type="entry name" value="BilAc:Na_symport/Acr3"/>
</dbReference>
<keyword evidence="3 5" id="KW-1133">Transmembrane helix</keyword>
<dbReference type="RefSeq" id="WP_010062590.1">
    <property type="nucleotide sequence ID" value="NZ_CP013738.1"/>
</dbReference>
<evidence type="ECO:0000256" key="3">
    <source>
        <dbReference type="ARBA" id="ARBA00022989"/>
    </source>
</evidence>
<feature type="transmembrane region" description="Helical" evidence="5">
    <location>
        <begin position="39"/>
        <end position="62"/>
    </location>
</feature>
<feature type="transmembrane region" description="Helical" evidence="5">
    <location>
        <begin position="141"/>
        <end position="160"/>
    </location>
</feature>
<dbReference type="AlphaFoldDB" id="A0A0U2SQB8"/>
<dbReference type="Proteomes" id="UP000064183">
    <property type="component" value="Chromosome"/>
</dbReference>
<evidence type="ECO:0000313" key="6">
    <source>
        <dbReference type="EMBL" id="ALU92432.1"/>
    </source>
</evidence>
<gene>
    <name evidence="6" type="ORF">WQO_03110</name>
</gene>